<sequence length="46" mass="5266">MASEYRKLGMELWEWKGSLKREVASDLAVSRPEATSTELRLWGVPT</sequence>
<feature type="non-terminal residue" evidence="1">
    <location>
        <position position="46"/>
    </location>
</feature>
<gene>
    <name evidence="1" type="ORF">S12H4_57937</name>
</gene>
<accession>X1V540</accession>
<evidence type="ECO:0000313" key="1">
    <source>
        <dbReference type="EMBL" id="GAJ24903.1"/>
    </source>
</evidence>
<dbReference type="EMBL" id="BARW01037547">
    <property type="protein sequence ID" value="GAJ24903.1"/>
    <property type="molecule type" value="Genomic_DNA"/>
</dbReference>
<proteinExistence type="predicted"/>
<dbReference type="AlphaFoldDB" id="X1V540"/>
<name>X1V540_9ZZZZ</name>
<comment type="caution">
    <text evidence="1">The sequence shown here is derived from an EMBL/GenBank/DDBJ whole genome shotgun (WGS) entry which is preliminary data.</text>
</comment>
<reference evidence="1" key="1">
    <citation type="journal article" date="2014" name="Front. Microbiol.">
        <title>High frequency of phylogenetically diverse reductive dehalogenase-homologous genes in deep subseafloor sedimentary metagenomes.</title>
        <authorList>
            <person name="Kawai M."/>
            <person name="Futagami T."/>
            <person name="Toyoda A."/>
            <person name="Takaki Y."/>
            <person name="Nishi S."/>
            <person name="Hori S."/>
            <person name="Arai W."/>
            <person name="Tsubouchi T."/>
            <person name="Morono Y."/>
            <person name="Uchiyama I."/>
            <person name="Ito T."/>
            <person name="Fujiyama A."/>
            <person name="Inagaki F."/>
            <person name="Takami H."/>
        </authorList>
    </citation>
    <scope>NUCLEOTIDE SEQUENCE</scope>
    <source>
        <strain evidence="1">Expedition CK06-06</strain>
    </source>
</reference>
<protein>
    <submittedName>
        <fullName evidence="1">Uncharacterized protein</fullName>
    </submittedName>
</protein>
<organism evidence="1">
    <name type="scientific">marine sediment metagenome</name>
    <dbReference type="NCBI Taxonomy" id="412755"/>
    <lineage>
        <taxon>unclassified sequences</taxon>
        <taxon>metagenomes</taxon>
        <taxon>ecological metagenomes</taxon>
    </lineage>
</organism>